<accession>A0A942A7M4</accession>
<proteinExistence type="predicted"/>
<sequence>MNKLNGNSNIELQDGSRIAVLGGGPVSKSTSETNGDNGHKKISFDDFLIDCAKKEGARVQNIRIGKVELNNEKPGIFSKGKKLFDVDLVVGACGINAITAKMF</sequence>
<evidence type="ECO:0000313" key="2">
    <source>
        <dbReference type="EMBL" id="MBS1259682.1"/>
    </source>
</evidence>
<gene>
    <name evidence="2" type="ORF">MAG551_02757</name>
</gene>
<feature type="region of interest" description="Disordered" evidence="1">
    <location>
        <begin position="15"/>
        <end position="38"/>
    </location>
</feature>
<dbReference type="EMBL" id="JAANXD010000101">
    <property type="protein sequence ID" value="MBS1259682.1"/>
    <property type="molecule type" value="Genomic_DNA"/>
</dbReference>
<comment type="caution">
    <text evidence="2">The sequence shown here is derived from an EMBL/GenBank/DDBJ whole genome shotgun (WGS) entry which is preliminary data.</text>
</comment>
<name>A0A942A7M4_9BACT</name>
<protein>
    <submittedName>
        <fullName evidence="2">Uncharacterized protein</fullName>
    </submittedName>
</protein>
<dbReference type="Proteomes" id="UP000722750">
    <property type="component" value="Unassembled WGS sequence"/>
</dbReference>
<evidence type="ECO:0000256" key="1">
    <source>
        <dbReference type="SAM" id="MobiDB-lite"/>
    </source>
</evidence>
<feature type="compositionally biased region" description="Polar residues" evidence="1">
    <location>
        <begin position="27"/>
        <end position="36"/>
    </location>
</feature>
<evidence type="ECO:0000313" key="3">
    <source>
        <dbReference type="Proteomes" id="UP000722750"/>
    </source>
</evidence>
<organism evidence="2 3">
    <name type="scientific">Candidatus Scalindua arabica</name>
    <dbReference type="NCBI Taxonomy" id="1127984"/>
    <lineage>
        <taxon>Bacteria</taxon>
        <taxon>Pseudomonadati</taxon>
        <taxon>Planctomycetota</taxon>
        <taxon>Candidatus Brocadiia</taxon>
        <taxon>Candidatus Brocadiales</taxon>
        <taxon>Candidatus Scalinduaceae</taxon>
        <taxon>Candidatus Scalindua</taxon>
    </lineage>
</organism>
<reference evidence="2" key="1">
    <citation type="journal article" date="2021" name="ISME J.">
        <title>Fine-scale metabolic discontinuity in a stratified prokaryote microbiome of a Red Sea deep halocline.</title>
        <authorList>
            <person name="Michoud G."/>
            <person name="Ngugi D.K."/>
            <person name="Barozzi A."/>
            <person name="Merlino G."/>
            <person name="Calleja M.L."/>
            <person name="Delgado-Huertas A."/>
            <person name="Moran X.A.G."/>
            <person name="Daffonchio D."/>
        </authorList>
    </citation>
    <scope>NUCLEOTIDE SEQUENCE</scope>
    <source>
        <strain evidence="2">SuakinDeep_MAG55_1</strain>
    </source>
</reference>
<dbReference type="AlphaFoldDB" id="A0A942A7M4"/>